<sequence>MELETTSLSDIFSFCYRWDRLRSLRESFSRDQDHDADQDIEAASHPNPNPHARFFFLFEDLSFQKFEDLKHNQSQILPVLMPGDQIPKFIALSCPCKPPRPDHEKAVVAVNVQKPSKPLPRQYRYISQKDTALS</sequence>
<evidence type="ECO:0000313" key="2">
    <source>
        <dbReference type="Proteomes" id="UP000811609"/>
    </source>
</evidence>
<reference evidence="1" key="1">
    <citation type="submission" date="2020-12" db="EMBL/GenBank/DDBJ databases">
        <title>WGS assembly of Carya illinoinensis cv. Pawnee.</title>
        <authorList>
            <person name="Platts A."/>
            <person name="Shu S."/>
            <person name="Wright S."/>
            <person name="Barry K."/>
            <person name="Edger P."/>
            <person name="Pires J.C."/>
            <person name="Schmutz J."/>
        </authorList>
    </citation>
    <scope>NUCLEOTIDE SEQUENCE</scope>
    <source>
        <tissue evidence="1">Leaf</tissue>
    </source>
</reference>
<comment type="caution">
    <text evidence="1">The sequence shown here is derived from an EMBL/GenBank/DDBJ whole genome shotgun (WGS) entry which is preliminary data.</text>
</comment>
<gene>
    <name evidence="1" type="ORF">CIPAW_11G131700</name>
</gene>
<organism evidence="1 2">
    <name type="scientific">Carya illinoinensis</name>
    <name type="common">Pecan</name>
    <dbReference type="NCBI Taxonomy" id="32201"/>
    <lineage>
        <taxon>Eukaryota</taxon>
        <taxon>Viridiplantae</taxon>
        <taxon>Streptophyta</taxon>
        <taxon>Embryophyta</taxon>
        <taxon>Tracheophyta</taxon>
        <taxon>Spermatophyta</taxon>
        <taxon>Magnoliopsida</taxon>
        <taxon>eudicotyledons</taxon>
        <taxon>Gunneridae</taxon>
        <taxon>Pentapetalae</taxon>
        <taxon>rosids</taxon>
        <taxon>fabids</taxon>
        <taxon>Fagales</taxon>
        <taxon>Juglandaceae</taxon>
        <taxon>Carya</taxon>
    </lineage>
</organism>
<name>A0A8T1NWW9_CARIL</name>
<accession>A0A8T1NWW9</accession>
<dbReference type="Proteomes" id="UP000811609">
    <property type="component" value="Chromosome 11"/>
</dbReference>
<protein>
    <submittedName>
        <fullName evidence="1">Uncharacterized protein</fullName>
    </submittedName>
</protein>
<dbReference type="PANTHER" id="PTHR34291:SF1">
    <property type="entry name" value="HYDROXYPROLINE-RICH GLYCOPROTEIN FAMILY PROTEIN"/>
    <property type="match status" value="1"/>
</dbReference>
<keyword evidence="2" id="KW-1185">Reference proteome</keyword>
<dbReference type="EMBL" id="CM031819">
    <property type="protein sequence ID" value="KAG6636736.1"/>
    <property type="molecule type" value="Genomic_DNA"/>
</dbReference>
<proteinExistence type="predicted"/>
<dbReference type="AlphaFoldDB" id="A0A8T1NWW9"/>
<dbReference type="PANTHER" id="PTHR34291">
    <property type="entry name" value="HYDROXYPROLINE-RICH GLYCOPROTEIN FAMILY PROTEIN"/>
    <property type="match status" value="1"/>
</dbReference>
<evidence type="ECO:0000313" key="1">
    <source>
        <dbReference type="EMBL" id="KAG6636736.1"/>
    </source>
</evidence>
<dbReference type="InterPro" id="IPR037699">
    <property type="entry name" value="At5g65660-like"/>
</dbReference>